<proteinExistence type="predicted"/>
<dbReference type="RefSeq" id="WP_096993353.1">
    <property type="nucleotide sequence ID" value="NZ_JBHSII010000011.1"/>
</dbReference>
<evidence type="ECO:0000259" key="1">
    <source>
        <dbReference type="PROSITE" id="PS51729"/>
    </source>
</evidence>
<dbReference type="InterPro" id="IPR045057">
    <property type="entry name" value="Gcn5-rel_NAT"/>
</dbReference>
<name>A0A240EIT3_9VIBR</name>
<dbReference type="SUPFAM" id="SSF55729">
    <property type="entry name" value="Acyl-CoA N-acyltransferases (Nat)"/>
    <property type="match status" value="1"/>
</dbReference>
<dbReference type="Pfam" id="PF14542">
    <property type="entry name" value="Acetyltransf_CG"/>
    <property type="match status" value="1"/>
</dbReference>
<evidence type="ECO:0000313" key="3">
    <source>
        <dbReference type="Proteomes" id="UP000219336"/>
    </source>
</evidence>
<dbReference type="PROSITE" id="PS51729">
    <property type="entry name" value="GNAT_YJDJ"/>
    <property type="match status" value="1"/>
</dbReference>
<sequence>MIEHQLDRQRFVLSSNGQDSVLNYKLSGNTVNFNHTFVPESQRGKGSAKQLVDHGLAWAREQGYQIEADCWYVARFLNR</sequence>
<organism evidence="2 3">
    <name type="scientific">Vibrio thalassae</name>
    <dbReference type="NCBI Taxonomy" id="1243014"/>
    <lineage>
        <taxon>Bacteria</taxon>
        <taxon>Pseudomonadati</taxon>
        <taxon>Pseudomonadota</taxon>
        <taxon>Gammaproteobacteria</taxon>
        <taxon>Vibrionales</taxon>
        <taxon>Vibrionaceae</taxon>
        <taxon>Vibrio</taxon>
    </lineage>
</organism>
<reference evidence="3" key="1">
    <citation type="submission" date="2016-06" db="EMBL/GenBank/DDBJ databases">
        <authorList>
            <person name="Rodrigo-Torres L."/>
            <person name="Arahal R.D."/>
            <person name="Lucena T."/>
        </authorList>
    </citation>
    <scope>NUCLEOTIDE SEQUENCE [LARGE SCALE GENOMIC DNA]</scope>
    <source>
        <strain evidence="3">CECT8203</strain>
    </source>
</reference>
<dbReference type="PANTHER" id="PTHR31435:SF9">
    <property type="entry name" value="PROTEIN NATD1"/>
    <property type="match status" value="1"/>
</dbReference>
<dbReference type="CDD" id="cd04301">
    <property type="entry name" value="NAT_SF"/>
    <property type="match status" value="1"/>
</dbReference>
<gene>
    <name evidence="2" type="ORF">VTH8203_01771</name>
</gene>
<dbReference type="Proteomes" id="UP000219336">
    <property type="component" value="Unassembled WGS sequence"/>
</dbReference>
<dbReference type="OrthoDB" id="9813275at2"/>
<accession>A0A240EIT3</accession>
<dbReference type="AlphaFoldDB" id="A0A240EIT3"/>
<dbReference type="Gene3D" id="3.40.630.30">
    <property type="match status" value="1"/>
</dbReference>
<dbReference type="PANTHER" id="PTHR31435">
    <property type="entry name" value="PROTEIN NATD1"/>
    <property type="match status" value="1"/>
</dbReference>
<keyword evidence="3" id="KW-1185">Reference proteome</keyword>
<protein>
    <recommendedName>
        <fullName evidence="1">N-acetyltransferase domain-containing protein</fullName>
    </recommendedName>
</protein>
<dbReference type="EMBL" id="OANU01000022">
    <property type="protein sequence ID" value="SNX48153.1"/>
    <property type="molecule type" value="Genomic_DNA"/>
</dbReference>
<feature type="domain" description="N-acetyltransferase" evidence="1">
    <location>
        <begin position="3"/>
        <end position="79"/>
    </location>
</feature>
<dbReference type="InterPro" id="IPR031165">
    <property type="entry name" value="GNAT_YJDJ"/>
</dbReference>
<evidence type="ECO:0000313" key="2">
    <source>
        <dbReference type="EMBL" id="SNX48153.1"/>
    </source>
</evidence>
<dbReference type="InterPro" id="IPR016181">
    <property type="entry name" value="Acyl_CoA_acyltransferase"/>
</dbReference>